<evidence type="ECO:0000313" key="2">
    <source>
        <dbReference type="Proteomes" id="UP001500742"/>
    </source>
</evidence>
<dbReference type="InterPro" id="IPR034660">
    <property type="entry name" value="DinB/YfiT-like"/>
</dbReference>
<dbReference type="SUPFAM" id="SSF109854">
    <property type="entry name" value="DinB/YfiT-like putative metalloenzymes"/>
    <property type="match status" value="1"/>
</dbReference>
<name>A0ABP7P4G2_9SPHI</name>
<dbReference type="Gene3D" id="1.20.120.450">
    <property type="entry name" value="dinb family like domain"/>
    <property type="match status" value="1"/>
</dbReference>
<organism evidence="1 2">
    <name type="scientific">Mucilaginibacter dorajii</name>
    <dbReference type="NCBI Taxonomy" id="692994"/>
    <lineage>
        <taxon>Bacteria</taxon>
        <taxon>Pseudomonadati</taxon>
        <taxon>Bacteroidota</taxon>
        <taxon>Sphingobacteriia</taxon>
        <taxon>Sphingobacteriales</taxon>
        <taxon>Sphingobacteriaceae</taxon>
        <taxon>Mucilaginibacter</taxon>
    </lineage>
</organism>
<proteinExistence type="predicted"/>
<dbReference type="EMBL" id="BAAAZC010000004">
    <property type="protein sequence ID" value="GAA3959608.1"/>
    <property type="molecule type" value="Genomic_DNA"/>
</dbReference>
<accession>A0ABP7P4G2</accession>
<evidence type="ECO:0000313" key="1">
    <source>
        <dbReference type="EMBL" id="GAA3959608.1"/>
    </source>
</evidence>
<comment type="caution">
    <text evidence="1">The sequence shown here is derived from an EMBL/GenBank/DDBJ whole genome shotgun (WGS) entry which is preliminary data.</text>
</comment>
<gene>
    <name evidence="1" type="ORF">GCM10022210_03870</name>
</gene>
<reference evidence="2" key="1">
    <citation type="journal article" date="2019" name="Int. J. Syst. Evol. Microbiol.">
        <title>The Global Catalogue of Microorganisms (GCM) 10K type strain sequencing project: providing services to taxonomists for standard genome sequencing and annotation.</title>
        <authorList>
            <consortium name="The Broad Institute Genomics Platform"/>
            <consortium name="The Broad Institute Genome Sequencing Center for Infectious Disease"/>
            <person name="Wu L."/>
            <person name="Ma J."/>
        </authorList>
    </citation>
    <scope>NUCLEOTIDE SEQUENCE [LARGE SCALE GENOMIC DNA]</scope>
    <source>
        <strain evidence="2">JCM 16601</strain>
    </source>
</reference>
<protein>
    <recommendedName>
        <fullName evidence="3">DUF1569 domain-containing protein</fullName>
    </recommendedName>
</protein>
<evidence type="ECO:0008006" key="3">
    <source>
        <dbReference type="Google" id="ProtNLM"/>
    </source>
</evidence>
<dbReference type="Pfam" id="PF07606">
    <property type="entry name" value="DUF1569"/>
    <property type="match status" value="1"/>
</dbReference>
<dbReference type="Proteomes" id="UP001500742">
    <property type="component" value="Unassembled WGS sequence"/>
</dbReference>
<dbReference type="InterPro" id="IPR011463">
    <property type="entry name" value="DUF1569"/>
</dbReference>
<dbReference type="RefSeq" id="WP_259090590.1">
    <property type="nucleotide sequence ID" value="NZ_BAAAZC010000004.1"/>
</dbReference>
<keyword evidence="2" id="KW-1185">Reference proteome</keyword>
<sequence>MAFPSIFSAPVADDVIKRINTLTSETKPLWGKMTVAQMLAHCNVSYELAYEDKHPKPNGFMKLILKLLVKNKVVSETPYGHNNPTAPAFLMTTEKDFEIEKSRLIAYIQKTQQLGEKEFDGRMSHSFGPLTITEWNNMFYKHLDHHLTQFGS</sequence>